<dbReference type="InterPro" id="IPR043131">
    <property type="entry name" value="BCAT-like_N"/>
</dbReference>
<dbReference type="InterPro" id="IPR001544">
    <property type="entry name" value="Aminotrans_IV"/>
</dbReference>
<dbReference type="InterPro" id="IPR043132">
    <property type="entry name" value="BCAT-like_C"/>
</dbReference>
<dbReference type="RefSeq" id="WP_286336330.1">
    <property type="nucleotide sequence ID" value="NZ_AP027370.1"/>
</dbReference>
<dbReference type="GO" id="GO:0016829">
    <property type="term" value="F:lyase activity"/>
    <property type="evidence" value="ECO:0007669"/>
    <property type="project" value="UniProtKB-KW"/>
</dbReference>
<evidence type="ECO:0000313" key="2">
    <source>
        <dbReference type="Proteomes" id="UP001321445"/>
    </source>
</evidence>
<dbReference type="Proteomes" id="UP001321445">
    <property type="component" value="Chromosome"/>
</dbReference>
<accession>A0ABM8FM22</accession>
<keyword evidence="1" id="KW-0456">Lyase</keyword>
<keyword evidence="2" id="KW-1185">Reference proteome</keyword>
<dbReference type="Gene3D" id="3.20.10.10">
    <property type="entry name" value="D-amino Acid Aminotransferase, subunit A, domain 2"/>
    <property type="match status" value="1"/>
</dbReference>
<organism evidence="1 2">
    <name type="scientific">Hydrogenimonas cancrithermarum</name>
    <dbReference type="NCBI Taxonomy" id="2993563"/>
    <lineage>
        <taxon>Bacteria</taxon>
        <taxon>Pseudomonadati</taxon>
        <taxon>Campylobacterota</taxon>
        <taxon>Epsilonproteobacteria</taxon>
        <taxon>Campylobacterales</taxon>
        <taxon>Hydrogenimonadaceae</taxon>
        <taxon>Hydrogenimonas</taxon>
    </lineage>
</organism>
<dbReference type="Pfam" id="PF01063">
    <property type="entry name" value="Aminotran_4"/>
    <property type="match status" value="1"/>
</dbReference>
<dbReference type="Gene3D" id="3.30.470.10">
    <property type="match status" value="1"/>
</dbReference>
<proteinExistence type="predicted"/>
<dbReference type="InterPro" id="IPR036038">
    <property type="entry name" value="Aminotransferase-like"/>
</dbReference>
<evidence type="ECO:0000313" key="1">
    <source>
        <dbReference type="EMBL" id="BDY13375.1"/>
    </source>
</evidence>
<dbReference type="EMBL" id="AP027370">
    <property type="protein sequence ID" value="BDY13375.1"/>
    <property type="molecule type" value="Genomic_DNA"/>
</dbReference>
<protein>
    <submittedName>
        <fullName evidence="1">4-amino-4-deoxychorismate lyase</fullName>
    </submittedName>
</protein>
<gene>
    <name evidence="1" type="ORF">HCR_16870</name>
</gene>
<dbReference type="SUPFAM" id="SSF56752">
    <property type="entry name" value="D-aminoacid aminotransferase-like PLP-dependent enzymes"/>
    <property type="match status" value="1"/>
</dbReference>
<reference evidence="1 2" key="1">
    <citation type="submission" date="2023-03" db="EMBL/GenBank/DDBJ databases">
        <title>Description of Hydrogenimonas sp. ISO32.</title>
        <authorList>
            <person name="Mino S."/>
            <person name="Fukazawa S."/>
            <person name="Sawabe T."/>
        </authorList>
    </citation>
    <scope>NUCLEOTIDE SEQUENCE [LARGE SCALE GENOMIC DNA]</scope>
    <source>
        <strain evidence="1 2">ISO32</strain>
    </source>
</reference>
<name>A0ABM8FM22_9BACT</name>
<sequence length="190" mass="21360">MLLETISIVNGSIQHLSLHQARLDRSQSALFEDYTPIDLGSLIHPPSGSGQIKCRIVYADELIDISYAPYHPREVRHLKLIESSIDYAHKYSDREALDDLFARRGGADDVLIVRNGLITDTSVANIAFYDGKKWITPKSPLLRGTTRERLVRSGFLIPRDIRVDELGNFETFALLNAMIGFEPVKHGTIT</sequence>